<dbReference type="InterPro" id="IPR037944">
    <property type="entry name" value="PRX5-like"/>
</dbReference>
<reference evidence="9" key="1">
    <citation type="journal article" date="2009" name="FEMS Yeast Res.">
        <title>Preserving organelle vitality: peroxisomal quality control mechanisms in yeast.</title>
        <authorList>
            <person name="Aksam E.B."/>
            <person name="de Vries B."/>
            <person name="van der Klei I.J."/>
            <person name="Kiel J.A."/>
        </authorList>
    </citation>
    <scope>NUCLEOTIDE SEQUENCE</scope>
    <source>
        <strain evidence="9">CBS4732</strain>
    </source>
</reference>
<dbReference type="CDD" id="cd03013">
    <property type="entry name" value="PRX5_like"/>
    <property type="match status" value="1"/>
</dbReference>
<sequence length="193" mass="20904">MIKIHGSKMTYGVDIFLPYFIMSQIKVSDKLPTDIKLFYVPYSPEHENICSIALPKELDLAELAPGKTLVIVAAPGAFTPTCTERHIPAFVQHAEELKKKGADEIIVLTTNDPFVQSAWGKALGNSKGVVKFATDPSGAFSKKLGLAVDGAPFVTYRTGRYALIAKDGVVTYVGVETGKDVTVSSYEAVLEHL</sequence>
<accession>C8BNF4</accession>
<evidence type="ECO:0000256" key="7">
    <source>
        <dbReference type="RuleBase" id="RU366011"/>
    </source>
</evidence>
<proteinExistence type="inferred from homology"/>
<dbReference type="InterPro" id="IPR036249">
    <property type="entry name" value="Thioredoxin-like_sf"/>
</dbReference>
<evidence type="ECO:0000256" key="6">
    <source>
        <dbReference type="PIRSR" id="PIRSR637944-1"/>
    </source>
</evidence>
<name>C8BNF4_PICAN</name>
<evidence type="ECO:0000256" key="1">
    <source>
        <dbReference type="ARBA" id="ARBA00010505"/>
    </source>
</evidence>
<dbReference type="AlphaFoldDB" id="C8BNF4"/>
<dbReference type="GO" id="GO:0045454">
    <property type="term" value="P:cell redox homeostasis"/>
    <property type="evidence" value="ECO:0007669"/>
    <property type="project" value="TreeGrafter"/>
</dbReference>
<reference evidence="9" key="2">
    <citation type="submission" date="2009-06" db="EMBL/GenBank/DDBJ databases">
        <authorList>
            <person name="Dahlems U."/>
            <person name="Kiel J.A.K.W."/>
        </authorList>
    </citation>
    <scope>NUCLEOTIDE SEQUENCE</scope>
    <source>
        <strain evidence="9">CBS4732</strain>
    </source>
</reference>
<keyword evidence="4 7" id="KW-0560">Oxidoreductase</keyword>
<gene>
    <name evidence="9" type="primary">Hp47g996</name>
</gene>
<dbReference type="InterPro" id="IPR013766">
    <property type="entry name" value="Thioredoxin_domain"/>
</dbReference>
<dbReference type="PANTHER" id="PTHR10430:SF16">
    <property type="entry name" value="PEROXIREDOXIN-5, MITOCHONDRIAL"/>
    <property type="match status" value="1"/>
</dbReference>
<keyword evidence="3 7" id="KW-0049">Antioxidant</keyword>
<dbReference type="GO" id="GO:0005739">
    <property type="term" value="C:mitochondrion"/>
    <property type="evidence" value="ECO:0007669"/>
    <property type="project" value="TreeGrafter"/>
</dbReference>
<dbReference type="PANTHER" id="PTHR10430">
    <property type="entry name" value="PEROXIREDOXIN"/>
    <property type="match status" value="1"/>
</dbReference>
<dbReference type="GO" id="GO:0042744">
    <property type="term" value="P:hydrogen peroxide catabolic process"/>
    <property type="evidence" value="ECO:0007669"/>
    <property type="project" value="TreeGrafter"/>
</dbReference>
<evidence type="ECO:0000256" key="5">
    <source>
        <dbReference type="ARBA" id="ARBA00023284"/>
    </source>
</evidence>
<protein>
    <submittedName>
        <fullName evidence="9">Putative peroxiredoxin</fullName>
    </submittedName>
</protein>
<dbReference type="Gene3D" id="3.40.30.10">
    <property type="entry name" value="Glutaredoxin"/>
    <property type="match status" value="1"/>
</dbReference>
<dbReference type="InterPro" id="IPR013740">
    <property type="entry name" value="Redoxin"/>
</dbReference>
<dbReference type="PhylomeDB" id="C8BNF4"/>
<dbReference type="GO" id="GO:0005777">
    <property type="term" value="C:peroxisome"/>
    <property type="evidence" value="ECO:0007669"/>
    <property type="project" value="TreeGrafter"/>
</dbReference>
<evidence type="ECO:0000256" key="2">
    <source>
        <dbReference type="ARBA" id="ARBA00022559"/>
    </source>
</evidence>
<dbReference type="Pfam" id="PF08534">
    <property type="entry name" value="Redoxin"/>
    <property type="match status" value="1"/>
</dbReference>
<dbReference type="GO" id="GO:0008379">
    <property type="term" value="F:thioredoxin peroxidase activity"/>
    <property type="evidence" value="ECO:0007669"/>
    <property type="project" value="InterPro"/>
</dbReference>
<evidence type="ECO:0000313" key="9">
    <source>
        <dbReference type="EMBL" id="ACV49770.1"/>
    </source>
</evidence>
<comment type="function">
    <text evidence="7">Thiol-specific peroxidase that catalyzes the reduction of hydrogen peroxide and organic hydroperoxides to water and alcohols, respectively. Plays a role in cell protection against oxidative stress by detoxifying peroxides.</text>
</comment>
<dbReference type="SUPFAM" id="SSF52833">
    <property type="entry name" value="Thioredoxin-like"/>
    <property type="match status" value="1"/>
</dbReference>
<dbReference type="GO" id="GO:0034599">
    <property type="term" value="P:cellular response to oxidative stress"/>
    <property type="evidence" value="ECO:0007669"/>
    <property type="project" value="InterPro"/>
</dbReference>
<feature type="domain" description="Thioredoxin" evidence="8">
    <location>
        <begin position="25"/>
        <end position="193"/>
    </location>
</feature>
<keyword evidence="5 7" id="KW-0676">Redox-active center</keyword>
<dbReference type="PROSITE" id="PS51352">
    <property type="entry name" value="THIOREDOXIN_2"/>
    <property type="match status" value="1"/>
</dbReference>
<evidence type="ECO:0000256" key="4">
    <source>
        <dbReference type="ARBA" id="ARBA00023002"/>
    </source>
</evidence>
<dbReference type="EMBL" id="GQ259437">
    <property type="protein sequence ID" value="ACV49770.1"/>
    <property type="molecule type" value="Genomic_DNA"/>
</dbReference>
<feature type="active site" description="Cysteine sulfenic acid (-SOH) intermediate" evidence="6">
    <location>
        <position position="82"/>
    </location>
</feature>
<evidence type="ECO:0000256" key="3">
    <source>
        <dbReference type="ARBA" id="ARBA00022862"/>
    </source>
</evidence>
<evidence type="ECO:0000259" key="8">
    <source>
        <dbReference type="PROSITE" id="PS51352"/>
    </source>
</evidence>
<organism evidence="9">
    <name type="scientific">Pichia angusta</name>
    <name type="common">Yeast</name>
    <name type="synonym">Hansenula polymorpha</name>
    <dbReference type="NCBI Taxonomy" id="870730"/>
    <lineage>
        <taxon>Eukaryota</taxon>
        <taxon>Fungi</taxon>
        <taxon>Dikarya</taxon>
        <taxon>Ascomycota</taxon>
        <taxon>Saccharomycotina</taxon>
        <taxon>Pichiomycetes</taxon>
        <taxon>Pichiales</taxon>
        <taxon>Pichiaceae</taxon>
        <taxon>Ogataea</taxon>
    </lineage>
</organism>
<keyword evidence="2 7" id="KW-0575">Peroxidase</keyword>
<comment type="similarity">
    <text evidence="1 7">Belongs to the peroxiredoxin family. Prx5 subfamily.</text>
</comment>